<dbReference type="AlphaFoldDB" id="A0A383C1W7"/>
<protein>
    <submittedName>
        <fullName evidence="1">Uncharacterized protein</fullName>
    </submittedName>
</protein>
<organism evidence="1">
    <name type="scientific">marine metagenome</name>
    <dbReference type="NCBI Taxonomy" id="408172"/>
    <lineage>
        <taxon>unclassified sequences</taxon>
        <taxon>metagenomes</taxon>
        <taxon>ecological metagenomes</taxon>
    </lineage>
</organism>
<accession>A0A383C1W7</accession>
<reference evidence="1" key="1">
    <citation type="submission" date="2018-05" db="EMBL/GenBank/DDBJ databases">
        <authorList>
            <person name="Lanie J.A."/>
            <person name="Ng W.-L."/>
            <person name="Kazmierczak K.M."/>
            <person name="Andrzejewski T.M."/>
            <person name="Davidsen T.M."/>
            <person name="Wayne K.J."/>
            <person name="Tettelin H."/>
            <person name="Glass J.I."/>
            <person name="Rusch D."/>
            <person name="Podicherti R."/>
            <person name="Tsui H.-C.T."/>
            <person name="Winkler M.E."/>
        </authorList>
    </citation>
    <scope>NUCLEOTIDE SEQUENCE</scope>
</reference>
<feature type="non-terminal residue" evidence="1">
    <location>
        <position position="52"/>
    </location>
</feature>
<evidence type="ECO:0000313" key="1">
    <source>
        <dbReference type="EMBL" id="SVE26162.1"/>
    </source>
</evidence>
<sequence length="52" mass="5853">MSRSKDQERFPRLKAQNARYRGFSGSNVHLEKPANELADFGSRGCQELQAVA</sequence>
<gene>
    <name evidence="1" type="ORF">METZ01_LOCUS479016</name>
</gene>
<dbReference type="EMBL" id="UINC01205129">
    <property type="protein sequence ID" value="SVE26162.1"/>
    <property type="molecule type" value="Genomic_DNA"/>
</dbReference>
<name>A0A383C1W7_9ZZZZ</name>
<proteinExistence type="predicted"/>